<accession>A0A369JHZ6</accession>
<dbReference type="InParanoid" id="A0A369JHZ6"/>
<name>A0A369JHZ6_HYPMA</name>
<dbReference type="EMBL" id="LUEZ02000071">
    <property type="protein sequence ID" value="RDB20025.1"/>
    <property type="molecule type" value="Genomic_DNA"/>
</dbReference>
<gene>
    <name evidence="1" type="ORF">Hypma_012938</name>
</gene>
<keyword evidence="2" id="KW-1185">Reference proteome</keyword>
<evidence type="ECO:0000313" key="1">
    <source>
        <dbReference type="EMBL" id="RDB20025.1"/>
    </source>
</evidence>
<comment type="caution">
    <text evidence="1">The sequence shown here is derived from an EMBL/GenBank/DDBJ whole genome shotgun (WGS) entry which is preliminary data.</text>
</comment>
<dbReference type="OrthoDB" id="3010872at2759"/>
<dbReference type="Proteomes" id="UP000076154">
    <property type="component" value="Unassembled WGS sequence"/>
</dbReference>
<evidence type="ECO:0000313" key="2">
    <source>
        <dbReference type="Proteomes" id="UP000076154"/>
    </source>
</evidence>
<reference evidence="1" key="1">
    <citation type="submission" date="2018-04" db="EMBL/GenBank/DDBJ databases">
        <title>Whole genome sequencing of Hypsizygus marmoreus.</title>
        <authorList>
            <person name="Choi I.-G."/>
            <person name="Min B."/>
            <person name="Kim J.-G."/>
            <person name="Kim S."/>
            <person name="Oh Y.-L."/>
            <person name="Kong W.-S."/>
            <person name="Park H."/>
            <person name="Jeong J."/>
            <person name="Song E.-S."/>
        </authorList>
    </citation>
    <scope>NUCLEOTIDE SEQUENCE [LARGE SCALE GENOMIC DNA]</scope>
    <source>
        <strain evidence="1">51987-8</strain>
    </source>
</reference>
<proteinExistence type="predicted"/>
<protein>
    <submittedName>
        <fullName evidence="1">Uncharacterized protein</fullName>
    </submittedName>
</protein>
<dbReference type="AlphaFoldDB" id="A0A369JHZ6"/>
<organism evidence="1 2">
    <name type="scientific">Hypsizygus marmoreus</name>
    <name type="common">White beech mushroom</name>
    <name type="synonym">Agaricus marmoreus</name>
    <dbReference type="NCBI Taxonomy" id="39966"/>
    <lineage>
        <taxon>Eukaryota</taxon>
        <taxon>Fungi</taxon>
        <taxon>Dikarya</taxon>
        <taxon>Basidiomycota</taxon>
        <taxon>Agaricomycotina</taxon>
        <taxon>Agaricomycetes</taxon>
        <taxon>Agaricomycetidae</taxon>
        <taxon>Agaricales</taxon>
        <taxon>Tricholomatineae</taxon>
        <taxon>Lyophyllaceae</taxon>
        <taxon>Hypsizygus</taxon>
    </lineage>
</organism>
<sequence length="257" mass="27970">MSEDTDQDYAVFLRFTDIFDSSSPNSAEVLSILTSNPTTGCAEALATSVLNAVEKHPEAVDALVSSVHVVLDSIDAIPVDDYWHRPVYLHTVVMDHLVEFVKDSLGETHYEIPKQTTISPSNTTLAVALFSSSAMKSGLVNDEITSIPYHFIRQGLQLPDSGFDSLGQVERQETLGIGACLHLTVAGASVTQAFPPHEKELALEALKELKEKHVISHPGGIALLEDAIANAESAYTRDMPTLQAWRQLFPETVQSIS</sequence>